<dbReference type="Pfam" id="PF01145">
    <property type="entry name" value="Band_7"/>
    <property type="match status" value="1"/>
</dbReference>
<feature type="compositionally biased region" description="Low complexity" evidence="2">
    <location>
        <begin position="330"/>
        <end position="342"/>
    </location>
</feature>
<feature type="region of interest" description="Disordered" evidence="2">
    <location>
        <begin position="1"/>
        <end position="54"/>
    </location>
</feature>
<dbReference type="Proteomes" id="UP000310689">
    <property type="component" value="Unassembled WGS sequence"/>
</dbReference>
<dbReference type="InterPro" id="IPR001107">
    <property type="entry name" value="Band_7"/>
</dbReference>
<feature type="region of interest" description="Disordered" evidence="2">
    <location>
        <begin position="330"/>
        <end position="351"/>
    </location>
</feature>
<gene>
    <name evidence="4" type="ORF">E3P86_01999</name>
</gene>
<dbReference type="InterPro" id="IPR036013">
    <property type="entry name" value="Band_7/SPFH_dom_sf"/>
</dbReference>
<evidence type="ECO:0000313" key="5">
    <source>
        <dbReference type="Proteomes" id="UP000310689"/>
    </source>
</evidence>
<evidence type="ECO:0000313" key="4">
    <source>
        <dbReference type="EMBL" id="TIB37907.1"/>
    </source>
</evidence>
<dbReference type="PANTHER" id="PTHR10264:SF19">
    <property type="entry name" value="AT06885P-RELATED"/>
    <property type="match status" value="1"/>
</dbReference>
<dbReference type="GO" id="GO:0098552">
    <property type="term" value="C:side of membrane"/>
    <property type="evidence" value="ECO:0007669"/>
    <property type="project" value="UniProtKB-ARBA"/>
</dbReference>
<dbReference type="PANTHER" id="PTHR10264">
    <property type="entry name" value="BAND 7 PROTEIN-RELATED"/>
    <property type="match status" value="1"/>
</dbReference>
<comment type="caution">
    <text evidence="4">The sequence shown here is derived from an EMBL/GenBank/DDBJ whole genome shotgun (WGS) entry which is preliminary data.</text>
</comment>
<evidence type="ECO:0000256" key="1">
    <source>
        <dbReference type="ARBA" id="ARBA00008164"/>
    </source>
</evidence>
<dbReference type="SUPFAM" id="SSF117892">
    <property type="entry name" value="Band 7/SPFH domain"/>
    <property type="match status" value="1"/>
</dbReference>
<dbReference type="PRINTS" id="PR00721">
    <property type="entry name" value="STOMATIN"/>
</dbReference>
<feature type="compositionally biased region" description="Basic and acidic residues" evidence="2">
    <location>
        <begin position="1"/>
        <end position="11"/>
    </location>
</feature>
<evidence type="ECO:0000256" key="2">
    <source>
        <dbReference type="SAM" id="MobiDB-lite"/>
    </source>
</evidence>
<feature type="compositionally biased region" description="Polar residues" evidence="2">
    <location>
        <begin position="41"/>
        <end position="54"/>
    </location>
</feature>
<proteinExistence type="inferred from homology"/>
<feature type="domain" description="Band 7" evidence="3">
    <location>
        <begin position="93"/>
        <end position="251"/>
    </location>
</feature>
<dbReference type="AlphaFoldDB" id="A0A4T0J702"/>
<dbReference type="SMART" id="SM00244">
    <property type="entry name" value="PHB"/>
    <property type="match status" value="1"/>
</dbReference>
<dbReference type="EMBL" id="SPOI01000087">
    <property type="protein sequence ID" value="TIB37907.1"/>
    <property type="molecule type" value="Genomic_DNA"/>
</dbReference>
<sequence length="360" mass="38460">MVEQNSEHAEPNFDIEEPVKPTQEAPATAPASSAPTKRHTVSVQPLQKDQMQPSYAQTLDVPRNEHSGYGSFINGLGSCIGIFGAIPCCPCPNPFKEVDQGSVGLVSRFGAFYKSVDPGLVKINLCSEDLQAVSVRTQLANIRDQVAITKDNVTVRVDGVVYYSVHSPYKAAYAVEDMRSSVIERSQITLRSVLGSRSLQSLIQDREQISRDIEEIVTSITQEWGVLVSISIRDVHLSDSDQVALAASARATRQAEAKVVAAKGEVAAAKLMKQTAELLASPAAMSIRHLDALQNMAKTSNAKTIFVPMSVDGVQSLTQGMGGNQTITDGANSGSAAAGPSNQQENSIGQTAQLHALENI</sequence>
<evidence type="ECO:0000259" key="3">
    <source>
        <dbReference type="SMART" id="SM00244"/>
    </source>
</evidence>
<organism evidence="4 5">
    <name type="scientific">Wallemia ichthyophaga</name>
    <dbReference type="NCBI Taxonomy" id="245174"/>
    <lineage>
        <taxon>Eukaryota</taxon>
        <taxon>Fungi</taxon>
        <taxon>Dikarya</taxon>
        <taxon>Basidiomycota</taxon>
        <taxon>Wallemiomycotina</taxon>
        <taxon>Wallemiomycetes</taxon>
        <taxon>Wallemiales</taxon>
        <taxon>Wallemiaceae</taxon>
        <taxon>Wallemia</taxon>
    </lineage>
</organism>
<dbReference type="Gene3D" id="3.30.479.30">
    <property type="entry name" value="Band 7 domain"/>
    <property type="match status" value="1"/>
</dbReference>
<dbReference type="InterPro" id="IPR043202">
    <property type="entry name" value="Band-7_stomatin-like"/>
</dbReference>
<dbReference type="FunFam" id="3.30.479.30:FF:000004">
    <property type="entry name" value="Putative membrane protease family, stomatin"/>
    <property type="match status" value="1"/>
</dbReference>
<dbReference type="Gene3D" id="6.10.250.2090">
    <property type="match status" value="1"/>
</dbReference>
<name>A0A4T0J702_WALIC</name>
<feature type="compositionally biased region" description="Low complexity" evidence="2">
    <location>
        <begin position="25"/>
        <end position="35"/>
    </location>
</feature>
<comment type="similarity">
    <text evidence="1">Belongs to the band 7/mec-2 family.</text>
</comment>
<accession>A0A4T0J702</accession>
<dbReference type="InterPro" id="IPR001972">
    <property type="entry name" value="Stomatin_HflK_fam"/>
</dbReference>
<dbReference type="GO" id="GO:0005886">
    <property type="term" value="C:plasma membrane"/>
    <property type="evidence" value="ECO:0007669"/>
    <property type="project" value="InterPro"/>
</dbReference>
<protein>
    <recommendedName>
        <fullName evidence="3">Band 7 domain-containing protein</fullName>
    </recommendedName>
</protein>
<reference evidence="4 5" key="1">
    <citation type="submission" date="2019-03" db="EMBL/GenBank/DDBJ databases">
        <title>Sequencing 23 genomes of Wallemia ichthyophaga.</title>
        <authorList>
            <person name="Gostincar C."/>
        </authorList>
    </citation>
    <scope>NUCLEOTIDE SEQUENCE [LARGE SCALE GENOMIC DNA]</scope>
    <source>
        <strain evidence="4 5">EXF-6200</strain>
    </source>
</reference>